<dbReference type="AlphaFoldDB" id="A0A9W8Y3Q1"/>
<organism evidence="1 2">
    <name type="scientific">Neocucurbitaria cava</name>
    <dbReference type="NCBI Taxonomy" id="798079"/>
    <lineage>
        <taxon>Eukaryota</taxon>
        <taxon>Fungi</taxon>
        <taxon>Dikarya</taxon>
        <taxon>Ascomycota</taxon>
        <taxon>Pezizomycotina</taxon>
        <taxon>Dothideomycetes</taxon>
        <taxon>Pleosporomycetidae</taxon>
        <taxon>Pleosporales</taxon>
        <taxon>Pleosporineae</taxon>
        <taxon>Cucurbitariaceae</taxon>
        <taxon>Neocucurbitaria</taxon>
    </lineage>
</organism>
<keyword evidence="2" id="KW-1185">Reference proteome</keyword>
<dbReference type="EMBL" id="JAPEUY010000013">
    <property type="protein sequence ID" value="KAJ4366945.1"/>
    <property type="molecule type" value="Genomic_DNA"/>
</dbReference>
<protein>
    <submittedName>
        <fullName evidence="1">Uncharacterized protein</fullName>
    </submittedName>
</protein>
<accession>A0A9W8Y3Q1</accession>
<sequence length="364" mass="39371">MAVAHADLSKFTDSIFIPFVHEFSSKEVPQVLCTIEGIDIRMPVDTGSTCLLVGAPILPNISATAGTPAHHYFTSSRILYVGRLVELAVGFHGEGGSDATAIVEVLIVDKSWRCPWYNPSKDGFTCPLGPKGETPVERDTGNITYMGVGFGRNQPRDGMPNGTPRVNPFLNLHAIDGLPVSNMSMRAGYIIASEGVHLGLTQENTRGFVFEYLEPGWAHDEDPRDWAMAKMSFGINGEGDNRGPVLIDTGIPQMYIRTEEGVSLPTVTIRNPNKRGHARLVKRVKPGTGISVSFPSLDAPVVSYSFVVGDASYTAPSYVIPANRAGPPYINTGRNFLFGYSIAFDAIGGRFGLRPINRPSSSLL</sequence>
<evidence type="ECO:0000313" key="2">
    <source>
        <dbReference type="Proteomes" id="UP001140560"/>
    </source>
</evidence>
<proteinExistence type="predicted"/>
<reference evidence="1" key="1">
    <citation type="submission" date="2022-10" db="EMBL/GenBank/DDBJ databases">
        <title>Tapping the CABI collections for fungal endophytes: first genome assemblies for Collariella, Neodidymelliopsis, Ascochyta clinopodiicola, Didymella pomorum, Didymosphaeria variabile, Neocosmospora piperis and Neocucurbitaria cava.</title>
        <authorList>
            <person name="Hill R."/>
        </authorList>
    </citation>
    <scope>NUCLEOTIDE SEQUENCE</scope>
    <source>
        <strain evidence="1">IMI 356814</strain>
    </source>
</reference>
<evidence type="ECO:0000313" key="1">
    <source>
        <dbReference type="EMBL" id="KAJ4366945.1"/>
    </source>
</evidence>
<gene>
    <name evidence="1" type="ORF">N0V83_007475</name>
</gene>
<dbReference type="Proteomes" id="UP001140560">
    <property type="component" value="Unassembled WGS sequence"/>
</dbReference>
<comment type="caution">
    <text evidence="1">The sequence shown here is derived from an EMBL/GenBank/DDBJ whole genome shotgun (WGS) entry which is preliminary data.</text>
</comment>
<name>A0A9W8Y3Q1_9PLEO</name>
<dbReference type="OrthoDB" id="5291209at2759"/>